<protein>
    <recommendedName>
        <fullName evidence="10">Imidazole glycerol phosphate synthase subunit HisH</fullName>
        <ecNumber evidence="10">4.3.2.10</ecNumber>
    </recommendedName>
    <alternativeName>
        <fullName evidence="10">IGP synthase glutaminase subunit</fullName>
        <ecNumber evidence="10">3.5.1.2</ecNumber>
    </alternativeName>
    <alternativeName>
        <fullName evidence="10">IGP synthase subunit HisH</fullName>
    </alternativeName>
    <alternativeName>
        <fullName evidence="10">ImGP synthase subunit HisH</fullName>
        <shortName evidence="10">IGPS subunit HisH</shortName>
    </alternativeName>
</protein>
<feature type="active site" evidence="10 11">
    <location>
        <position position="192"/>
    </location>
</feature>
<dbReference type="InterPro" id="IPR017926">
    <property type="entry name" value="GATASE"/>
</dbReference>
<dbReference type="HAMAP" id="MF_00278">
    <property type="entry name" value="HisH"/>
    <property type="match status" value="1"/>
</dbReference>
<dbReference type="STRING" id="1839936.SBU_001494"/>
<feature type="active site" description="Nucleophile" evidence="10 11">
    <location>
        <position position="86"/>
    </location>
</feature>
<proteinExistence type="inferred from homology"/>
<dbReference type="InterPro" id="IPR029062">
    <property type="entry name" value="Class_I_gatase-like"/>
</dbReference>
<dbReference type="EMBL" id="DRIE01000080">
    <property type="protein sequence ID" value="HEC57172.1"/>
    <property type="molecule type" value="Genomic_DNA"/>
</dbReference>
<keyword evidence="15" id="KW-1185">Reference proteome</keyword>
<evidence type="ECO:0000256" key="4">
    <source>
        <dbReference type="ARBA" id="ARBA00022801"/>
    </source>
</evidence>
<evidence type="ECO:0000313" key="15">
    <source>
        <dbReference type="Proteomes" id="UP000185779"/>
    </source>
</evidence>
<evidence type="ECO:0000259" key="12">
    <source>
        <dbReference type="Pfam" id="PF00117"/>
    </source>
</evidence>
<evidence type="ECO:0000256" key="8">
    <source>
        <dbReference type="ARBA" id="ARBA00047838"/>
    </source>
</evidence>
<comment type="subcellular location">
    <subcellularLocation>
        <location evidence="10">Cytoplasm</location>
    </subcellularLocation>
</comment>
<organism evidence="14 15">
    <name type="scientific">Candidatus Syntropharchaeum butanivorans</name>
    <dbReference type="NCBI Taxonomy" id="1839936"/>
    <lineage>
        <taxon>Archaea</taxon>
        <taxon>Methanobacteriati</taxon>
        <taxon>Methanobacteriota</taxon>
        <taxon>Stenosarchaea group</taxon>
        <taxon>Methanomicrobia</taxon>
        <taxon>Methanosarcinales</taxon>
        <taxon>ANME-2 cluster</taxon>
        <taxon>Candidatus Syntropharchaeum</taxon>
    </lineage>
</organism>
<dbReference type="InterPro" id="IPR010139">
    <property type="entry name" value="Imidazole-glycPsynth_HisH"/>
</dbReference>
<evidence type="ECO:0000256" key="2">
    <source>
        <dbReference type="ARBA" id="ARBA00011152"/>
    </source>
</evidence>
<reference evidence="14 15" key="1">
    <citation type="submission" date="2016-05" db="EMBL/GenBank/DDBJ databases">
        <title>Microbial consortia oxidize butane by reversing methanogenesis.</title>
        <authorList>
            <person name="Laso-Perez R."/>
            <person name="Richter M."/>
            <person name="Wegener G."/>
            <person name="Musat F."/>
        </authorList>
    </citation>
    <scope>NUCLEOTIDE SEQUENCE [LARGE SCALE GENOMIC DNA]</scope>
    <source>
        <strain evidence="14">BOX1</strain>
    </source>
</reference>
<accession>A0A1F2P4E7</accession>
<dbReference type="GO" id="GO:0000107">
    <property type="term" value="F:imidazoleglycerol-phosphate synthase activity"/>
    <property type="evidence" value="ECO:0007669"/>
    <property type="project" value="UniProtKB-UniRule"/>
</dbReference>
<dbReference type="PANTHER" id="PTHR42701:SF1">
    <property type="entry name" value="IMIDAZOLE GLYCEROL PHOSPHATE SYNTHASE SUBUNIT HISH"/>
    <property type="match status" value="1"/>
</dbReference>
<feature type="active site" evidence="10 11">
    <location>
        <position position="194"/>
    </location>
</feature>
<dbReference type="Pfam" id="PF00117">
    <property type="entry name" value="GATase"/>
    <property type="match status" value="1"/>
</dbReference>
<name>A0A1F2P4E7_9EURY</name>
<dbReference type="PANTHER" id="PTHR42701">
    <property type="entry name" value="IMIDAZOLE GLYCEROL PHOSPHATE SYNTHASE SUBUNIT HISH"/>
    <property type="match status" value="1"/>
</dbReference>
<evidence type="ECO:0000313" key="14">
    <source>
        <dbReference type="EMBL" id="OFV65566.1"/>
    </source>
</evidence>
<dbReference type="EC" id="4.3.2.10" evidence="10"/>
<comment type="pathway">
    <text evidence="1 10">Amino-acid biosynthesis; L-histidine biosynthesis; L-histidine from 5-phospho-alpha-D-ribose 1-diphosphate: step 5/9.</text>
</comment>
<dbReference type="AlphaFoldDB" id="A0A1F2P4E7"/>
<dbReference type="EC" id="3.5.1.2" evidence="10"/>
<gene>
    <name evidence="10 13" type="primary">hisH</name>
    <name evidence="13" type="ORF">ENI32_04730</name>
    <name evidence="14" type="ORF">SBU_001494</name>
</gene>
<evidence type="ECO:0000256" key="5">
    <source>
        <dbReference type="ARBA" id="ARBA00022962"/>
    </source>
</evidence>
<comment type="function">
    <text evidence="10">IGPS catalyzes the conversion of PRFAR and glutamine to IGP, AICAR and glutamate. The HisH subunit catalyzes the hydrolysis of glutamine to glutamate and ammonia as part of the synthesis of IGP and AICAR. The resulting ammonia molecule is channeled to the active site of HisF.</text>
</comment>
<evidence type="ECO:0000256" key="11">
    <source>
        <dbReference type="PIRSR" id="PIRSR000495-1"/>
    </source>
</evidence>
<keyword evidence="10" id="KW-0963">Cytoplasm</keyword>
<dbReference type="PROSITE" id="PS51273">
    <property type="entry name" value="GATASE_TYPE_1"/>
    <property type="match status" value="1"/>
</dbReference>
<dbReference type="Proteomes" id="UP000885936">
    <property type="component" value="Unassembled WGS sequence"/>
</dbReference>
<comment type="caution">
    <text evidence="14">The sequence shown here is derived from an EMBL/GenBank/DDBJ whole genome shotgun (WGS) entry which is preliminary data.</text>
</comment>
<evidence type="ECO:0000256" key="1">
    <source>
        <dbReference type="ARBA" id="ARBA00005091"/>
    </source>
</evidence>
<keyword evidence="6 10" id="KW-0368">Histidine biosynthesis</keyword>
<dbReference type="PIRSF" id="PIRSF000495">
    <property type="entry name" value="Amidotransf_hisH"/>
    <property type="match status" value="1"/>
</dbReference>
<evidence type="ECO:0000256" key="10">
    <source>
        <dbReference type="HAMAP-Rule" id="MF_00278"/>
    </source>
</evidence>
<evidence type="ECO:0000313" key="13">
    <source>
        <dbReference type="EMBL" id="HEC57172.1"/>
    </source>
</evidence>
<dbReference type="NCBIfam" id="TIGR01855">
    <property type="entry name" value="IMP_synth_hisH"/>
    <property type="match status" value="1"/>
</dbReference>
<keyword evidence="4 10" id="KW-0378">Hydrolase</keyword>
<dbReference type="CDD" id="cd01748">
    <property type="entry name" value="GATase1_IGP_Synthase"/>
    <property type="match status" value="1"/>
</dbReference>
<dbReference type="SUPFAM" id="SSF52317">
    <property type="entry name" value="Class I glutamine amidotransferase-like"/>
    <property type="match status" value="1"/>
</dbReference>
<dbReference type="EMBL" id="LYOR01000010">
    <property type="protein sequence ID" value="OFV65566.1"/>
    <property type="molecule type" value="Genomic_DNA"/>
</dbReference>
<dbReference type="UniPathway" id="UPA00031">
    <property type="reaction ID" value="UER00010"/>
</dbReference>
<dbReference type="GO" id="GO:0005737">
    <property type="term" value="C:cytoplasm"/>
    <property type="evidence" value="ECO:0007669"/>
    <property type="project" value="UniProtKB-SubCell"/>
</dbReference>
<dbReference type="PATRIC" id="fig|1839936.3.peg.1518"/>
<evidence type="ECO:0000256" key="3">
    <source>
        <dbReference type="ARBA" id="ARBA00022605"/>
    </source>
</evidence>
<feature type="domain" description="Glutamine amidotransferase" evidence="12">
    <location>
        <begin position="12"/>
        <end position="208"/>
    </location>
</feature>
<keyword evidence="5 10" id="KW-0315">Glutamine amidotransferase</keyword>
<comment type="subunit">
    <text evidence="2 10">Heterodimer of HisH and HisF.</text>
</comment>
<evidence type="ECO:0000256" key="9">
    <source>
        <dbReference type="ARBA" id="ARBA00049534"/>
    </source>
</evidence>
<dbReference type="GO" id="GO:0000105">
    <property type="term" value="P:L-histidine biosynthetic process"/>
    <property type="evidence" value="ECO:0007669"/>
    <property type="project" value="UniProtKB-UniRule"/>
</dbReference>
<dbReference type="GO" id="GO:0004359">
    <property type="term" value="F:glutaminase activity"/>
    <property type="evidence" value="ECO:0007669"/>
    <property type="project" value="UniProtKB-EC"/>
</dbReference>
<evidence type="ECO:0000256" key="6">
    <source>
        <dbReference type="ARBA" id="ARBA00023102"/>
    </source>
</evidence>
<dbReference type="Gene3D" id="3.40.50.880">
    <property type="match status" value="1"/>
</dbReference>
<sequence>MVQSSHPSKRIVIVDYGLGNLKSAFKGFRYLGADVKITDDPGIISDADGIVLPGVGAFKAGMENLGSLRKALDEAICAGRPVLGICLGMQMLLSLSEEGGLTRGLDYIPGRVVRFPEDKGLKIPHMGWNTLRIKRDHPILDGIKDGAFVYFVHSYYALTDREEFTVATTDYGIEFASVVTSHDGKVVGTQFHPEKSGDVGIKILDNFLKMV</sequence>
<dbReference type="Proteomes" id="UP000185779">
    <property type="component" value="Unassembled WGS sequence"/>
</dbReference>
<reference evidence="13" key="2">
    <citation type="journal article" date="2020" name="mSystems">
        <title>Genome- and Community-Level Interaction Insights into Carbon Utilization and Element Cycling Functions of Hydrothermarchaeota in Hydrothermal Sediment.</title>
        <authorList>
            <person name="Zhou Z."/>
            <person name="Liu Y."/>
            <person name="Xu W."/>
            <person name="Pan J."/>
            <person name="Luo Z.H."/>
            <person name="Li M."/>
        </authorList>
    </citation>
    <scope>NUCLEOTIDE SEQUENCE [LARGE SCALE GENOMIC DNA]</scope>
    <source>
        <strain evidence="13">HyVt-386</strain>
    </source>
</reference>
<keyword evidence="7 10" id="KW-0456">Lyase</keyword>
<comment type="catalytic activity">
    <reaction evidence="8 10">
        <text>5-[(5-phospho-1-deoxy-D-ribulos-1-ylimino)methylamino]-1-(5-phospho-beta-D-ribosyl)imidazole-4-carboxamide + L-glutamine = D-erythro-1-(imidazol-4-yl)glycerol 3-phosphate + 5-amino-1-(5-phospho-beta-D-ribosyl)imidazole-4-carboxamide + L-glutamate + H(+)</text>
        <dbReference type="Rhea" id="RHEA:24793"/>
        <dbReference type="ChEBI" id="CHEBI:15378"/>
        <dbReference type="ChEBI" id="CHEBI:29985"/>
        <dbReference type="ChEBI" id="CHEBI:58278"/>
        <dbReference type="ChEBI" id="CHEBI:58359"/>
        <dbReference type="ChEBI" id="CHEBI:58475"/>
        <dbReference type="ChEBI" id="CHEBI:58525"/>
        <dbReference type="EC" id="4.3.2.10"/>
    </reaction>
</comment>
<keyword evidence="3 10" id="KW-0028">Amino-acid biosynthesis</keyword>
<evidence type="ECO:0000256" key="7">
    <source>
        <dbReference type="ARBA" id="ARBA00023239"/>
    </source>
</evidence>
<comment type="catalytic activity">
    <reaction evidence="9 10">
        <text>L-glutamine + H2O = L-glutamate + NH4(+)</text>
        <dbReference type="Rhea" id="RHEA:15889"/>
        <dbReference type="ChEBI" id="CHEBI:15377"/>
        <dbReference type="ChEBI" id="CHEBI:28938"/>
        <dbReference type="ChEBI" id="CHEBI:29985"/>
        <dbReference type="ChEBI" id="CHEBI:58359"/>
        <dbReference type="EC" id="3.5.1.2"/>
    </reaction>
</comment>
<dbReference type="GO" id="GO:0016829">
    <property type="term" value="F:lyase activity"/>
    <property type="evidence" value="ECO:0007669"/>
    <property type="project" value="UniProtKB-KW"/>
</dbReference>